<dbReference type="EMBL" id="BJWI01000023">
    <property type="protein sequence ID" value="GEM02088.1"/>
    <property type="molecule type" value="Genomic_DNA"/>
</dbReference>
<dbReference type="RefSeq" id="WP_089830312.1">
    <property type="nucleotide sequence ID" value="NZ_BJWI01000023.1"/>
</dbReference>
<protein>
    <submittedName>
        <fullName evidence="2">DNA phosphorothioation-dependent restriction protein DptG</fullName>
    </submittedName>
</protein>
<dbReference type="OrthoDB" id="2590988at2"/>
<proteinExistence type="predicted"/>
<evidence type="ECO:0000313" key="2">
    <source>
        <dbReference type="EMBL" id="SFP07492.1"/>
    </source>
</evidence>
<accession>A0A1I5MD38</accession>
<dbReference type="Proteomes" id="UP000242243">
    <property type="component" value="Unassembled WGS sequence"/>
</dbReference>
<evidence type="ECO:0000313" key="1">
    <source>
        <dbReference type="EMBL" id="GEM02088.1"/>
    </source>
</evidence>
<organism evidence="2 3">
    <name type="scientific">Halolactibacillus halophilus</name>
    <dbReference type="NCBI Taxonomy" id="306540"/>
    <lineage>
        <taxon>Bacteria</taxon>
        <taxon>Bacillati</taxon>
        <taxon>Bacillota</taxon>
        <taxon>Bacilli</taxon>
        <taxon>Bacillales</taxon>
        <taxon>Bacillaceae</taxon>
        <taxon>Halolactibacillus</taxon>
    </lineage>
</organism>
<dbReference type="InterPro" id="IPR017645">
    <property type="entry name" value="Dnd_assoc_1"/>
</dbReference>
<dbReference type="EMBL" id="FOXC01000005">
    <property type="protein sequence ID" value="SFP07492.1"/>
    <property type="molecule type" value="Genomic_DNA"/>
</dbReference>
<dbReference type="STRING" id="306540.SAMN05421839_10535"/>
<keyword evidence="4" id="KW-1185">Reference proteome</keyword>
<evidence type="ECO:0000313" key="4">
    <source>
        <dbReference type="Proteomes" id="UP000321547"/>
    </source>
</evidence>
<evidence type="ECO:0000313" key="3">
    <source>
        <dbReference type="Proteomes" id="UP000242243"/>
    </source>
</evidence>
<sequence length="476" mass="56021">MRVLDVPYLVSKFEKDTRHTTGLCEDILPYTTKLLKDLEKGIHQTIGRFITKSGKVKIDIKRSEDTLVEPNVRLIELIANQIEFNNDEDNRVLFEKFLAEYLFDSKQLRIVHPYLFNYVNFGDGKNFNLDKIADFMREILVDEPEEFNSLFLEKSTDNLLLKVIVNGLPDLEKSTERELDYKNHLSVIKRFYQQDLNFLKNHKEYFTDKLELLTTFYLFMYSCQLIVKFEKQEKAQYHSLDGLYFSIETEQLSKKRKASGDYESYNYVNSKSEKLFAHMHVLAQLSHIIYPEQHQNYLELEKAKDQKAVQALTYKDIRDLIEVKTINQSMYEKDLKEWIEQYSRLQNLSINSMELKDKNYDELISILISQVRKGMADKNQKEFGKNALAIGKKTFVKQRGSLGNVFNLTHESFYLIAAIVIKDKRIPLNELFDGFEKRGIKFDRHSKVEVLRLLEKINVIDKKSDSGDAQYVKPIL</sequence>
<gene>
    <name evidence="1" type="ORF">HHA03_16200</name>
    <name evidence="2" type="ORF">SAMN05421839_10535</name>
</gene>
<dbReference type="Proteomes" id="UP000321547">
    <property type="component" value="Unassembled WGS sequence"/>
</dbReference>
<reference evidence="2 3" key="1">
    <citation type="submission" date="2016-10" db="EMBL/GenBank/DDBJ databases">
        <authorList>
            <person name="de Groot N.N."/>
        </authorList>
    </citation>
    <scope>NUCLEOTIDE SEQUENCE [LARGE SCALE GENOMIC DNA]</scope>
    <source>
        <strain evidence="2 3">DSM 17073</strain>
    </source>
</reference>
<name>A0A1I5MD38_9BACI</name>
<reference evidence="1 4" key="2">
    <citation type="submission" date="2019-07" db="EMBL/GenBank/DDBJ databases">
        <title>Whole genome shotgun sequence of Halolactibacillus halophilus NBRC 100868.</title>
        <authorList>
            <person name="Hosoyama A."/>
            <person name="Uohara A."/>
            <person name="Ohji S."/>
            <person name="Ichikawa N."/>
        </authorList>
    </citation>
    <scope>NUCLEOTIDE SEQUENCE [LARGE SCALE GENOMIC DNA]</scope>
    <source>
        <strain evidence="1 4">NBRC 100868</strain>
    </source>
</reference>
<dbReference type="NCBIfam" id="TIGR03236">
    <property type="entry name" value="dnd_assoc_1"/>
    <property type="match status" value="1"/>
</dbReference>
<dbReference type="AlphaFoldDB" id="A0A1I5MD38"/>